<protein>
    <submittedName>
        <fullName evidence="1">Uncharacterized protein</fullName>
    </submittedName>
</protein>
<sequence>MEKYNPKLSPLEKFVDKRIRDRASLYLRVDESRAKYSNGTLLLNVSKSYAKDSLGRFGVYELQLRNIKRTDFEEALSVLK</sequence>
<reference evidence="1 2" key="1">
    <citation type="journal article" date="2021" name="Microorganisms">
        <title>Genome Evolution of Filamentous Cyanobacterium Nostoc Species: From Facultative Symbiosis to Free Living.</title>
        <authorList>
            <person name="Huo D."/>
            <person name="Li H."/>
            <person name="Cai F."/>
            <person name="Guo X."/>
            <person name="Qiao Z."/>
            <person name="Wang W."/>
            <person name="Yu G."/>
            <person name="Li R."/>
        </authorList>
    </citation>
    <scope>NUCLEOTIDE SEQUENCE [LARGE SCALE GENOMIC DNA]</scope>
    <source>
        <strain evidence="1 2">CHAB 5714</strain>
    </source>
</reference>
<evidence type="ECO:0000313" key="1">
    <source>
        <dbReference type="EMBL" id="MCC5604244.1"/>
    </source>
</evidence>
<name>A0ABS8IK74_9NOSO</name>
<evidence type="ECO:0000313" key="2">
    <source>
        <dbReference type="Proteomes" id="UP001199525"/>
    </source>
</evidence>
<comment type="caution">
    <text evidence="1">The sequence shown here is derived from an EMBL/GenBank/DDBJ whole genome shotgun (WGS) entry which is preliminary data.</text>
</comment>
<dbReference type="RefSeq" id="WP_229490071.1">
    <property type="nucleotide sequence ID" value="NZ_JAIVFQ010000116.1"/>
</dbReference>
<accession>A0ABS8IK74</accession>
<organism evidence="1 2">
    <name type="scientific">Nostoc favosum CHAB5714</name>
    <dbReference type="NCBI Taxonomy" id="2780399"/>
    <lineage>
        <taxon>Bacteria</taxon>
        <taxon>Bacillati</taxon>
        <taxon>Cyanobacteriota</taxon>
        <taxon>Cyanophyceae</taxon>
        <taxon>Nostocales</taxon>
        <taxon>Nostocaceae</taxon>
        <taxon>Nostoc</taxon>
        <taxon>Nostoc favosum</taxon>
    </lineage>
</organism>
<keyword evidence="2" id="KW-1185">Reference proteome</keyword>
<proteinExistence type="predicted"/>
<dbReference type="Proteomes" id="UP001199525">
    <property type="component" value="Unassembled WGS sequence"/>
</dbReference>
<gene>
    <name evidence="1" type="ORF">LC586_35040</name>
</gene>
<dbReference type="EMBL" id="JAIVFQ010000116">
    <property type="protein sequence ID" value="MCC5604244.1"/>
    <property type="molecule type" value="Genomic_DNA"/>
</dbReference>